<keyword evidence="3" id="KW-1185">Reference proteome</keyword>
<protein>
    <recommendedName>
        <fullName evidence="1">DUF4200 domain-containing protein</fullName>
    </recommendedName>
</protein>
<name>A0A448WAR3_9PLAT</name>
<dbReference type="InterPro" id="IPR025252">
    <property type="entry name" value="DUF4200"/>
</dbReference>
<accession>A0A448WAR3</accession>
<gene>
    <name evidence="2" type="ORF">PXEA_LOCUS619</name>
</gene>
<dbReference type="EMBL" id="CAAALY010001190">
    <property type="protein sequence ID" value="VEL07179.1"/>
    <property type="molecule type" value="Genomic_DNA"/>
</dbReference>
<reference evidence="2" key="1">
    <citation type="submission" date="2018-11" db="EMBL/GenBank/DDBJ databases">
        <authorList>
            <consortium name="Pathogen Informatics"/>
        </authorList>
    </citation>
    <scope>NUCLEOTIDE SEQUENCE</scope>
</reference>
<proteinExistence type="predicted"/>
<comment type="caution">
    <text evidence="2">The sequence shown here is derived from an EMBL/GenBank/DDBJ whole genome shotgun (WGS) entry which is preliminary data.</text>
</comment>
<dbReference type="Proteomes" id="UP000784294">
    <property type="component" value="Unassembled WGS sequence"/>
</dbReference>
<evidence type="ECO:0000259" key="1">
    <source>
        <dbReference type="Pfam" id="PF13863"/>
    </source>
</evidence>
<feature type="domain" description="DUF4200" evidence="1">
    <location>
        <begin position="7"/>
        <end position="68"/>
    </location>
</feature>
<evidence type="ECO:0000313" key="3">
    <source>
        <dbReference type="Proteomes" id="UP000784294"/>
    </source>
</evidence>
<evidence type="ECO:0000313" key="2">
    <source>
        <dbReference type="EMBL" id="VEL07179.1"/>
    </source>
</evidence>
<dbReference type="AlphaFoldDB" id="A0A448WAR3"/>
<dbReference type="OrthoDB" id="2134857at2759"/>
<sequence>MHEGAKYRAELQDRRQELIDQMTRFEGFVHDNESKRRRALNKYFQELRLNERRQLEERRVLNALDKVKDVYALSRNFLFRYL</sequence>
<organism evidence="2 3">
    <name type="scientific">Protopolystoma xenopodis</name>
    <dbReference type="NCBI Taxonomy" id="117903"/>
    <lineage>
        <taxon>Eukaryota</taxon>
        <taxon>Metazoa</taxon>
        <taxon>Spiralia</taxon>
        <taxon>Lophotrochozoa</taxon>
        <taxon>Platyhelminthes</taxon>
        <taxon>Monogenea</taxon>
        <taxon>Polyopisthocotylea</taxon>
        <taxon>Polystomatidea</taxon>
        <taxon>Polystomatidae</taxon>
        <taxon>Protopolystoma</taxon>
    </lineage>
</organism>
<dbReference type="Pfam" id="PF13863">
    <property type="entry name" value="DUF4200"/>
    <property type="match status" value="1"/>
</dbReference>